<evidence type="ECO:0000256" key="5">
    <source>
        <dbReference type="ARBA" id="ARBA00022490"/>
    </source>
</evidence>
<name>A0A564ZG22_9BACT</name>
<accession>A0A564ZG22</accession>
<feature type="modified residue" description="N6-(pyridoxal phosphate)lysine" evidence="12">
    <location>
        <position position="678"/>
    </location>
</feature>
<evidence type="ECO:0000256" key="12">
    <source>
        <dbReference type="PIRSR" id="PIRSR000460-1"/>
    </source>
</evidence>
<dbReference type="Pfam" id="PF00343">
    <property type="entry name" value="Phosphorylase"/>
    <property type="match status" value="1"/>
</dbReference>
<keyword evidence="5" id="KW-0963">Cytoplasm</keyword>
<evidence type="ECO:0000256" key="3">
    <source>
        <dbReference type="ARBA" id="ARBA00004496"/>
    </source>
</evidence>
<keyword evidence="15" id="KW-1185">Reference proteome</keyword>
<evidence type="ECO:0000256" key="6">
    <source>
        <dbReference type="ARBA" id="ARBA00022533"/>
    </source>
</evidence>
<keyword evidence="8 13" id="KW-0808">Transferase</keyword>
<dbReference type="Gene3D" id="3.40.50.2000">
    <property type="entry name" value="Glycogen Phosphorylase B"/>
    <property type="match status" value="2"/>
</dbReference>
<dbReference type="Proteomes" id="UP000334340">
    <property type="component" value="Unassembled WGS sequence"/>
</dbReference>
<dbReference type="GO" id="GO:0030170">
    <property type="term" value="F:pyridoxal phosphate binding"/>
    <property type="evidence" value="ECO:0007669"/>
    <property type="project" value="InterPro"/>
</dbReference>
<comment type="function">
    <text evidence="13">Allosteric enzyme that catalyzes the rate-limiting step in glycogen catabolism, the phosphorolytic cleavage of glycogen to produce glucose-1-phosphate, and plays a central role in maintaining cellular and organismal glucose homeostasis.</text>
</comment>
<evidence type="ECO:0000256" key="11">
    <source>
        <dbReference type="ARBA" id="ARBA00025174"/>
    </source>
</evidence>
<keyword evidence="7 13" id="KW-0328">Glycosyltransferase</keyword>
<organism evidence="14 15">
    <name type="scientific">Candidatus Methylomirabilis lanthanidiphila</name>
    <dbReference type="NCBI Taxonomy" id="2211376"/>
    <lineage>
        <taxon>Bacteria</taxon>
        <taxon>Candidatus Methylomirabilota</taxon>
        <taxon>Candidatus Methylomirabilia</taxon>
        <taxon>Candidatus Methylomirabilales</taxon>
        <taxon>Candidatus Methylomirabilaceae</taxon>
        <taxon>Candidatus Methylomirabilis</taxon>
    </lineage>
</organism>
<evidence type="ECO:0000256" key="1">
    <source>
        <dbReference type="ARBA" id="ARBA00001275"/>
    </source>
</evidence>
<sequence>MTTRRLEQDPGPDTGTHRHVALTVSAFQDAIRYHARYSLGKKWEHCSSRELFMAVAFAVRDALIDRMLETEDRYQQADPKRVHYLSMEFLLGQSLRNNLSNLGMLDPCREALRTMGVDLDEVLEGESEAALGNGGLGRLAACFLDSLATMGMPGYGYGINYEYGLFKQAIDGGYQKEKPDNWMASGNPWQIERPDEACIVPVYGRVEHGIDRTGGYNPMWMDWKIIIGVPHDMPIIGYGGNTVNVLRLYSARSSEEFDMQIFNEGDYLKAVEQQIASETISKVLYPADSIEAGRELRLLQEYLLVACALRDIVRRYRKSHDNFDQFPSKVAIQLNDSHPALAVAELMRVLVDEHAQPWEIAWEMTQATLSYTNHTLMPEALEKWSVSLLEAVLPRHLQIIYEINRRFLAQVASMWPRDYERLRRMSVIEEGEQKRVRMVNLALVGSHAVNGVSTLHTQLVKTYLAPDFAQLWPERFSTKTNGVTPRRWLLQANPLLADLITNTIGSNGWIADLGKLRGLEPHVQNAKFRQAFLAVKRVNKVRLTRLIYDVSRVVVNPDALFDVHIKRIHEYKRQLLNVMQIVHQYLCIIQDGLEPPVPRVYIFAGKAAPGYWTAKQIIKLITSVGQVVNNDPQVKGLIRVVFLPDYRVSLAEQIVPAADVNQQISMAGTEASGTGSMKFAMNGALIVGTYDGANTEIMEEVGEENVFLFGLQAEAVRQMRERGSYHPRDYYHRNPHIRRVMEAFASNLFCPNQPGLFRWIGESVLDHGDPYFHLADLESYIDTQNRVAQAFNDPAGWACKAIFNVARTGKFSSDRAIAEYAREIWNIRPVL</sequence>
<dbReference type="CDD" id="cd04300">
    <property type="entry name" value="GT35_Glycogen_Phosphorylase"/>
    <property type="match status" value="1"/>
</dbReference>
<keyword evidence="9 12" id="KW-0663">Pyridoxal phosphate</keyword>
<dbReference type="FunFam" id="3.40.50.2000:FF:000003">
    <property type="entry name" value="Alpha-1,4 glucan phosphorylase"/>
    <property type="match status" value="1"/>
</dbReference>
<evidence type="ECO:0000256" key="9">
    <source>
        <dbReference type="ARBA" id="ARBA00022898"/>
    </source>
</evidence>
<keyword evidence="6" id="KW-0021">Allosteric enzyme</keyword>
<protein>
    <recommendedName>
        <fullName evidence="13">Alpha-1,4 glucan phosphorylase</fullName>
        <ecNumber evidence="13">2.4.1.1</ecNumber>
    </recommendedName>
</protein>
<evidence type="ECO:0000313" key="15">
    <source>
        <dbReference type="Proteomes" id="UP000334340"/>
    </source>
</evidence>
<evidence type="ECO:0000256" key="4">
    <source>
        <dbReference type="ARBA" id="ARBA00006047"/>
    </source>
</evidence>
<comment type="cofactor">
    <cofactor evidence="2 13">
        <name>pyridoxal 5'-phosphate</name>
        <dbReference type="ChEBI" id="CHEBI:597326"/>
    </cofactor>
</comment>
<dbReference type="GO" id="GO:0005980">
    <property type="term" value="P:glycogen catabolic process"/>
    <property type="evidence" value="ECO:0007669"/>
    <property type="project" value="TreeGrafter"/>
</dbReference>
<dbReference type="PROSITE" id="PS00102">
    <property type="entry name" value="PHOSPHORYLASE"/>
    <property type="match status" value="1"/>
</dbReference>
<reference evidence="14 15" key="1">
    <citation type="submission" date="2019-07" db="EMBL/GenBank/DDBJ databases">
        <authorList>
            <person name="Cremers G."/>
        </authorList>
    </citation>
    <scope>NUCLEOTIDE SEQUENCE [LARGE SCALE GENOMIC DNA]</scope>
</reference>
<dbReference type="PANTHER" id="PTHR11468">
    <property type="entry name" value="GLYCOGEN PHOSPHORYLASE"/>
    <property type="match status" value="1"/>
</dbReference>
<comment type="similarity">
    <text evidence="4 13">Belongs to the glycogen phosphorylase family.</text>
</comment>
<dbReference type="InterPro" id="IPR011833">
    <property type="entry name" value="Glycg_phsphrylas"/>
</dbReference>
<evidence type="ECO:0000313" key="14">
    <source>
        <dbReference type="EMBL" id="VUZ83817.1"/>
    </source>
</evidence>
<evidence type="ECO:0000256" key="2">
    <source>
        <dbReference type="ARBA" id="ARBA00001933"/>
    </source>
</evidence>
<dbReference type="GO" id="GO:0005737">
    <property type="term" value="C:cytoplasm"/>
    <property type="evidence" value="ECO:0007669"/>
    <property type="project" value="UniProtKB-SubCell"/>
</dbReference>
<dbReference type="FunFam" id="3.40.50.2000:FF:000153">
    <property type="entry name" value="Alpha-1,4 glucan phosphorylase"/>
    <property type="match status" value="1"/>
</dbReference>
<dbReference type="EC" id="2.4.1.1" evidence="13"/>
<evidence type="ECO:0000256" key="7">
    <source>
        <dbReference type="ARBA" id="ARBA00022676"/>
    </source>
</evidence>
<proteinExistence type="inferred from homology"/>
<dbReference type="InterPro" id="IPR035090">
    <property type="entry name" value="Pyridoxal_P_attach_site"/>
</dbReference>
<comment type="catalytic activity">
    <reaction evidence="1 13">
        <text>[(1-&gt;4)-alpha-D-glucosyl](n) + phosphate = [(1-&gt;4)-alpha-D-glucosyl](n-1) + alpha-D-glucose 1-phosphate</text>
        <dbReference type="Rhea" id="RHEA:41732"/>
        <dbReference type="Rhea" id="RHEA-COMP:9584"/>
        <dbReference type="Rhea" id="RHEA-COMP:9586"/>
        <dbReference type="ChEBI" id="CHEBI:15444"/>
        <dbReference type="ChEBI" id="CHEBI:43474"/>
        <dbReference type="ChEBI" id="CHEBI:58601"/>
        <dbReference type="EC" id="2.4.1.1"/>
    </reaction>
</comment>
<evidence type="ECO:0000256" key="10">
    <source>
        <dbReference type="ARBA" id="ARBA00023277"/>
    </source>
</evidence>
<dbReference type="GO" id="GO:0008184">
    <property type="term" value="F:glycogen phosphorylase activity"/>
    <property type="evidence" value="ECO:0007669"/>
    <property type="project" value="InterPro"/>
</dbReference>
<dbReference type="PIRSF" id="PIRSF000460">
    <property type="entry name" value="Pprylas_GlgP"/>
    <property type="match status" value="1"/>
</dbReference>
<evidence type="ECO:0000256" key="8">
    <source>
        <dbReference type="ARBA" id="ARBA00022679"/>
    </source>
</evidence>
<dbReference type="EMBL" id="CABIKM010000002">
    <property type="protein sequence ID" value="VUZ83817.1"/>
    <property type="molecule type" value="Genomic_DNA"/>
</dbReference>
<keyword evidence="10 13" id="KW-0119">Carbohydrate metabolism</keyword>
<dbReference type="SUPFAM" id="SSF53756">
    <property type="entry name" value="UDP-Glycosyltransferase/glycogen phosphorylase"/>
    <property type="match status" value="1"/>
</dbReference>
<dbReference type="AlphaFoldDB" id="A0A564ZG22"/>
<dbReference type="PANTHER" id="PTHR11468:SF3">
    <property type="entry name" value="GLYCOGEN PHOSPHORYLASE, LIVER FORM"/>
    <property type="match status" value="1"/>
</dbReference>
<comment type="function">
    <text evidence="11">Phosphorylase is an important allosteric enzyme in carbohydrate metabolism. Enzymes from different sources differ in their regulatory mechanisms and in their natural substrates. However, all known phosphorylases share catalytic and structural properties.</text>
</comment>
<comment type="subcellular location">
    <subcellularLocation>
        <location evidence="3">Cytoplasm</location>
    </subcellularLocation>
</comment>
<gene>
    <name evidence="14" type="ORF">MELA_00175</name>
</gene>
<evidence type="ECO:0000256" key="13">
    <source>
        <dbReference type="RuleBase" id="RU000587"/>
    </source>
</evidence>
<dbReference type="NCBIfam" id="TIGR02093">
    <property type="entry name" value="P_ylase"/>
    <property type="match status" value="1"/>
</dbReference>
<dbReference type="InterPro" id="IPR000811">
    <property type="entry name" value="Glyco_trans_35"/>
</dbReference>